<gene>
    <name evidence="1" type="ORF">IFM89_023411</name>
</gene>
<keyword evidence="2" id="KW-1185">Reference proteome</keyword>
<name>A0A835HSI6_9MAGN</name>
<reference evidence="1 2" key="1">
    <citation type="submission" date="2020-10" db="EMBL/GenBank/DDBJ databases">
        <title>The Coptis chinensis genome and diversification of protoberbering-type alkaloids.</title>
        <authorList>
            <person name="Wang B."/>
            <person name="Shu S."/>
            <person name="Song C."/>
            <person name="Liu Y."/>
        </authorList>
    </citation>
    <scope>NUCLEOTIDE SEQUENCE [LARGE SCALE GENOMIC DNA]</scope>
    <source>
        <strain evidence="1">HL-2020</strain>
        <tissue evidence="1">Leaf</tissue>
    </source>
</reference>
<evidence type="ECO:0000313" key="1">
    <source>
        <dbReference type="EMBL" id="KAF9606170.1"/>
    </source>
</evidence>
<evidence type="ECO:0000313" key="2">
    <source>
        <dbReference type="Proteomes" id="UP000631114"/>
    </source>
</evidence>
<dbReference type="AlphaFoldDB" id="A0A835HSI6"/>
<comment type="caution">
    <text evidence="1">The sequence shown here is derived from an EMBL/GenBank/DDBJ whole genome shotgun (WGS) entry which is preliminary data.</text>
</comment>
<dbReference type="OrthoDB" id="2017226at2759"/>
<dbReference type="Proteomes" id="UP000631114">
    <property type="component" value="Unassembled WGS sequence"/>
</dbReference>
<accession>A0A835HSI6</accession>
<dbReference type="EMBL" id="JADFTS010000005">
    <property type="protein sequence ID" value="KAF9606170.1"/>
    <property type="molecule type" value="Genomic_DNA"/>
</dbReference>
<proteinExistence type="predicted"/>
<protein>
    <submittedName>
        <fullName evidence="1">Uncharacterized protein</fullName>
    </submittedName>
</protein>
<sequence length="163" mass="18392">MLAGIIPAPELRSPFNEPSRSVCIEHNSSVSSQAKYNFPISLRGKTSQARALRRRIDAGFIDIEAALSTVNRHLYIHGDVSEHHTKVWYFFSHEDQVAVEPFWSLSTNAGFIDKESAVLRDYYCDKYDEDEDSTLQTSYGTLEETQNKAENEAAQVALTSLCQ</sequence>
<organism evidence="1 2">
    <name type="scientific">Coptis chinensis</name>
    <dbReference type="NCBI Taxonomy" id="261450"/>
    <lineage>
        <taxon>Eukaryota</taxon>
        <taxon>Viridiplantae</taxon>
        <taxon>Streptophyta</taxon>
        <taxon>Embryophyta</taxon>
        <taxon>Tracheophyta</taxon>
        <taxon>Spermatophyta</taxon>
        <taxon>Magnoliopsida</taxon>
        <taxon>Ranunculales</taxon>
        <taxon>Ranunculaceae</taxon>
        <taxon>Coptidoideae</taxon>
        <taxon>Coptis</taxon>
    </lineage>
</organism>